<organism evidence="2 3">
    <name type="scientific">Nocardia wallacei</name>
    <dbReference type="NCBI Taxonomy" id="480035"/>
    <lineage>
        <taxon>Bacteria</taxon>
        <taxon>Bacillati</taxon>
        <taxon>Actinomycetota</taxon>
        <taxon>Actinomycetes</taxon>
        <taxon>Mycobacteriales</taxon>
        <taxon>Nocardiaceae</taxon>
        <taxon>Nocardia</taxon>
    </lineage>
</organism>
<dbReference type="KEGG" id="nwl:NWFMUON74_57580"/>
<dbReference type="PANTHER" id="PTHR33744:SF7">
    <property type="entry name" value="PUCR FAMILY TRANSCRIPTIONAL REGULATOR"/>
    <property type="match status" value="1"/>
</dbReference>
<dbReference type="EMBL" id="AP023396">
    <property type="protein sequence ID" value="BCK57986.1"/>
    <property type="molecule type" value="Genomic_DNA"/>
</dbReference>
<dbReference type="Gene3D" id="1.10.10.2840">
    <property type="entry name" value="PucR C-terminal helix-turn-helix domain"/>
    <property type="match status" value="1"/>
</dbReference>
<dbReference type="PANTHER" id="PTHR33744">
    <property type="entry name" value="CARBOHYDRATE DIACID REGULATOR"/>
    <property type="match status" value="1"/>
</dbReference>
<keyword evidence="3" id="KW-1185">Reference proteome</keyword>
<dbReference type="GeneID" id="80350185"/>
<dbReference type="AlphaFoldDB" id="A0A7G1KTR8"/>
<name>A0A7G1KTR8_9NOCA</name>
<dbReference type="InterPro" id="IPR025736">
    <property type="entry name" value="PucR_C-HTH_dom"/>
</dbReference>
<reference evidence="2 3" key="1">
    <citation type="submission" date="2020-08" db="EMBL/GenBank/DDBJ databases">
        <title>Genome Sequencing of Nocardia wallacei strain FMUON74 and assembly.</title>
        <authorList>
            <person name="Toyokawa M."/>
            <person name="Uesaka K."/>
        </authorList>
    </citation>
    <scope>NUCLEOTIDE SEQUENCE [LARGE SCALE GENOMIC DNA]</scope>
    <source>
        <strain evidence="2 3">FMUON74</strain>
    </source>
</reference>
<protein>
    <recommendedName>
        <fullName evidence="1">PucR C-terminal helix-turn-helix domain-containing protein</fullName>
    </recommendedName>
</protein>
<gene>
    <name evidence="2" type="ORF">NWFMUON74_57580</name>
</gene>
<accession>A0A7G1KTR8</accession>
<evidence type="ECO:0000259" key="1">
    <source>
        <dbReference type="Pfam" id="PF13556"/>
    </source>
</evidence>
<dbReference type="InterPro" id="IPR051448">
    <property type="entry name" value="CdaR-like_regulators"/>
</dbReference>
<proteinExistence type="predicted"/>
<sequence length="280" mass="30052">MKGRRSRSTAEAGFPDVAALLRLLRAASREGAGAASALGLVLASGGNPGAIAHTAGVPVAARYAVLALETDQGADRLRSALTPVYGERVLPLLGAGGGTLLLAEAEAADRAVRDLFAFARRVAHGPVAATVVSATVPALPEATDLAHDLLDIVRRLGYAPRLYEFDDLALEYQITRPGPANEYLRSLLNPLLPHDDLLELLRRRVCDNFTRRATARAMHVHANTVDYRLRRIKELTGIDPTEPVGLWYLQSALIAHTYTTDAGPVADGTGRPIRRQPQHT</sequence>
<evidence type="ECO:0000313" key="2">
    <source>
        <dbReference type="EMBL" id="BCK57986.1"/>
    </source>
</evidence>
<dbReference type="RefSeq" id="WP_187684806.1">
    <property type="nucleotide sequence ID" value="NZ_AP023396.1"/>
</dbReference>
<feature type="domain" description="PucR C-terminal helix-turn-helix" evidence="1">
    <location>
        <begin position="198"/>
        <end position="254"/>
    </location>
</feature>
<dbReference type="InterPro" id="IPR042070">
    <property type="entry name" value="PucR_C-HTH_sf"/>
</dbReference>
<dbReference type="Proteomes" id="UP000516173">
    <property type="component" value="Chromosome"/>
</dbReference>
<evidence type="ECO:0000313" key="3">
    <source>
        <dbReference type="Proteomes" id="UP000516173"/>
    </source>
</evidence>
<dbReference type="Pfam" id="PF13556">
    <property type="entry name" value="HTH_30"/>
    <property type="match status" value="1"/>
</dbReference>